<sequence>MAADFKHYREGNLYCYLSIIPPVLSKTDKNDGGNYRARFKRYIGWATSLSEGKRLWVIMRETPESVERFRQFKPERIQWKYDVVTNDAEGMGVDKGFKPMEAPYSPLHSDQGWASLLLPIPELKLLESLSEDALGDVDSHVTILALQSEAQDALDLLKANAIPPITRMLGADDLFFNIIVGKEQGFYDCFLVKAERSISASLLHLSS</sequence>
<evidence type="ECO:0000313" key="2">
    <source>
        <dbReference type="Proteomes" id="UP001597369"/>
    </source>
</evidence>
<organism evidence="1 2">
    <name type="scientific">Pontibacter silvestris</name>
    <dbReference type="NCBI Taxonomy" id="2305183"/>
    <lineage>
        <taxon>Bacteria</taxon>
        <taxon>Pseudomonadati</taxon>
        <taxon>Bacteroidota</taxon>
        <taxon>Cytophagia</taxon>
        <taxon>Cytophagales</taxon>
        <taxon>Hymenobacteraceae</taxon>
        <taxon>Pontibacter</taxon>
    </lineage>
</organism>
<gene>
    <name evidence="1" type="ORF">ACFSKU_15490</name>
</gene>
<proteinExistence type="predicted"/>
<evidence type="ECO:0000313" key="1">
    <source>
        <dbReference type="EMBL" id="MFD2068293.1"/>
    </source>
</evidence>
<protein>
    <submittedName>
        <fullName evidence="1">Uncharacterized protein</fullName>
    </submittedName>
</protein>
<reference evidence="2" key="1">
    <citation type="journal article" date="2019" name="Int. J. Syst. Evol. Microbiol.">
        <title>The Global Catalogue of Microorganisms (GCM) 10K type strain sequencing project: providing services to taxonomists for standard genome sequencing and annotation.</title>
        <authorList>
            <consortium name="The Broad Institute Genomics Platform"/>
            <consortium name="The Broad Institute Genome Sequencing Center for Infectious Disease"/>
            <person name="Wu L."/>
            <person name="Ma J."/>
        </authorList>
    </citation>
    <scope>NUCLEOTIDE SEQUENCE [LARGE SCALE GENOMIC DNA]</scope>
    <source>
        <strain evidence="2">JCM 16545</strain>
    </source>
</reference>
<dbReference type="Proteomes" id="UP001597369">
    <property type="component" value="Unassembled WGS sequence"/>
</dbReference>
<dbReference type="RefSeq" id="WP_229961686.1">
    <property type="nucleotide sequence ID" value="NZ_JAJJWI010000014.1"/>
</dbReference>
<accession>A0ABW4X187</accession>
<dbReference type="EMBL" id="JBHUHV010000052">
    <property type="protein sequence ID" value="MFD2068293.1"/>
    <property type="molecule type" value="Genomic_DNA"/>
</dbReference>
<name>A0ABW4X187_9BACT</name>
<keyword evidence="2" id="KW-1185">Reference proteome</keyword>
<comment type="caution">
    <text evidence="1">The sequence shown here is derived from an EMBL/GenBank/DDBJ whole genome shotgun (WGS) entry which is preliminary data.</text>
</comment>